<evidence type="ECO:0000256" key="6">
    <source>
        <dbReference type="ARBA" id="ARBA00022777"/>
    </source>
</evidence>
<feature type="domain" description="Response regulatory" evidence="12">
    <location>
        <begin position="809"/>
        <end position="924"/>
    </location>
</feature>
<dbReference type="InterPro" id="IPR003661">
    <property type="entry name" value="HisK_dim/P_dom"/>
</dbReference>
<keyword evidence="16" id="KW-1185">Reference proteome</keyword>
<name>A0ABX8JN11_9BACT</name>
<dbReference type="InterPro" id="IPR000700">
    <property type="entry name" value="PAS-assoc_C"/>
</dbReference>
<dbReference type="EC" id="2.7.13.3" evidence="2"/>
<protein>
    <recommendedName>
        <fullName evidence="2">histidine kinase</fullName>
        <ecNumber evidence="2">2.7.13.3</ecNumber>
    </recommendedName>
</protein>
<proteinExistence type="predicted"/>
<evidence type="ECO:0000256" key="5">
    <source>
        <dbReference type="ARBA" id="ARBA00022741"/>
    </source>
</evidence>
<dbReference type="Pfam" id="PF00989">
    <property type="entry name" value="PAS"/>
    <property type="match status" value="1"/>
</dbReference>
<reference evidence="15 16" key="1">
    <citation type="submission" date="2021-06" db="EMBL/GenBank/DDBJ databases">
        <title>Gemonas diversity in paddy soil.</title>
        <authorList>
            <person name="Liu G."/>
        </authorList>
    </citation>
    <scope>NUCLEOTIDE SEQUENCE [LARGE SCALE GENOMIC DNA]</scope>
    <source>
        <strain evidence="15 16">RG29</strain>
    </source>
</reference>
<evidence type="ECO:0000313" key="16">
    <source>
        <dbReference type="Proteomes" id="UP000683493"/>
    </source>
</evidence>
<dbReference type="PROSITE" id="PS50110">
    <property type="entry name" value="RESPONSE_REGULATORY"/>
    <property type="match status" value="1"/>
</dbReference>
<dbReference type="PANTHER" id="PTHR43065">
    <property type="entry name" value="SENSOR HISTIDINE KINASE"/>
    <property type="match status" value="1"/>
</dbReference>
<organism evidence="15 16">
    <name type="scientific">Geomonas diazotrophica</name>
    <dbReference type="NCBI Taxonomy" id="2843197"/>
    <lineage>
        <taxon>Bacteria</taxon>
        <taxon>Pseudomonadati</taxon>
        <taxon>Thermodesulfobacteriota</taxon>
        <taxon>Desulfuromonadia</taxon>
        <taxon>Geobacterales</taxon>
        <taxon>Geobacteraceae</taxon>
        <taxon>Geomonas</taxon>
    </lineage>
</organism>
<dbReference type="SMART" id="SM00086">
    <property type="entry name" value="PAC"/>
    <property type="match status" value="1"/>
</dbReference>
<dbReference type="NCBIfam" id="TIGR00229">
    <property type="entry name" value="sensory_box"/>
    <property type="match status" value="1"/>
</dbReference>
<evidence type="ECO:0000259" key="11">
    <source>
        <dbReference type="PROSITE" id="PS50109"/>
    </source>
</evidence>
<feature type="domain" description="Histidine kinase" evidence="11">
    <location>
        <begin position="563"/>
        <end position="788"/>
    </location>
</feature>
<feature type="domain" description="PAC" evidence="14">
    <location>
        <begin position="209"/>
        <end position="261"/>
    </location>
</feature>
<dbReference type="SMART" id="SM00388">
    <property type="entry name" value="HisKA"/>
    <property type="match status" value="1"/>
</dbReference>
<evidence type="ECO:0000256" key="3">
    <source>
        <dbReference type="ARBA" id="ARBA00022553"/>
    </source>
</evidence>
<sequence>MFDSLEQCRALFDELPVGMFIQRSDGTPLAVNAAALEIFGMERDLFLQHSPEHPQWHLCTSQGSPLPPDQHPATAVLRLGKAARDVNLSIHNRRRGSPVPVCIDVMPLRAQDETVPSHVCVVLRETKEAERALHESESRYRAMVQTQGEFVVRYRRGGMLTFANDTYCRYLQKEQEELLGQNFYVFFFLQDREALIRGVETMTEENQGQSLEVRAWLPDGRLVWQKWNNSAIVDDTGQVVEFQATGMDITRSKHAEESLKKSEERYRSLFDNMLNGFAYCRMILDSSRPLDFVFLEVNQSFERLTGLRAVGGKRMSEILPGVWESDPELLAAFRRVALSGKPEQMECYVNAISEWLSVSVYSPEPGCFVIVFDVITNRKRTEECLAFLAQSNATATPDEQFFHRLARYLAGTLDMDFICIDQLEEGNLWARTVAVYYNGSFEENVRYTLKDTPCGEVVGRNICCYREGVRQLFPNDQVLQDLNAESYLGVVLWGSTGVPIGLIATIGHKPLLNRELAEEILQMVSGRAAAELERRIHEEERLRLEQQLLHAQKLESLGILAGGIAHDFNNILTGILGNSSLGLMRIDPGSPAVENLQNIEKGAVRAADLAKQMLAYSGKGMFVVEPVSLNSLLTEMVHLLEVSVSKKCRLVMELAQELPPVQADSTQLRQIVMNLVINASEAIGDRGGTITIRSGFRHFDEQYLKGAWSEKEIKEGDFLFLQVEDDGCGMDDGTLSRIFDPFFTTKFTGRGLGMSAVLGIIRGHRGASKVESKPGKGTTFTVILPASDLPIQDQAGQPPPEESWQGSGTVLLVDDEEFICSVGASMLEQLGYQVVTALSGSRAVELYRERGDVRFVVLDLTMPQMDGEQTYQELRRFDPEVKVIISSGYSEQEVTRKLAGAGYLAFIQKPYSMQALSEVMKRCDNRRRVPKR</sequence>
<dbReference type="InterPro" id="IPR001789">
    <property type="entry name" value="Sig_transdc_resp-reg_receiver"/>
</dbReference>
<feature type="modified residue" description="4-aspartylphosphate" evidence="9">
    <location>
        <position position="859"/>
    </location>
</feature>
<keyword evidence="5" id="KW-0547">Nucleotide-binding</keyword>
<evidence type="ECO:0000256" key="2">
    <source>
        <dbReference type="ARBA" id="ARBA00012438"/>
    </source>
</evidence>
<evidence type="ECO:0000256" key="7">
    <source>
        <dbReference type="ARBA" id="ARBA00022840"/>
    </source>
</evidence>
<dbReference type="PANTHER" id="PTHR43065:SF42">
    <property type="entry name" value="TWO-COMPONENT SENSOR PPRA"/>
    <property type="match status" value="1"/>
</dbReference>
<dbReference type="SMART" id="SM00387">
    <property type="entry name" value="HATPase_c"/>
    <property type="match status" value="1"/>
</dbReference>
<evidence type="ECO:0000256" key="4">
    <source>
        <dbReference type="ARBA" id="ARBA00022679"/>
    </source>
</evidence>
<keyword evidence="3 9" id="KW-0597">Phosphoprotein</keyword>
<dbReference type="InterPro" id="IPR000014">
    <property type="entry name" value="PAS"/>
</dbReference>
<evidence type="ECO:0000259" key="12">
    <source>
        <dbReference type="PROSITE" id="PS50110"/>
    </source>
</evidence>
<dbReference type="PROSITE" id="PS50112">
    <property type="entry name" value="PAS"/>
    <property type="match status" value="1"/>
</dbReference>
<dbReference type="InterPro" id="IPR013767">
    <property type="entry name" value="PAS_fold"/>
</dbReference>
<keyword evidence="10" id="KW-0175">Coiled coil</keyword>
<dbReference type="Pfam" id="PF13426">
    <property type="entry name" value="PAS_9"/>
    <property type="match status" value="1"/>
</dbReference>
<dbReference type="EMBL" id="CP076724">
    <property type="protein sequence ID" value="QWV99678.1"/>
    <property type="molecule type" value="Genomic_DNA"/>
</dbReference>
<dbReference type="CDD" id="cd00130">
    <property type="entry name" value="PAS"/>
    <property type="match status" value="1"/>
</dbReference>
<evidence type="ECO:0000256" key="10">
    <source>
        <dbReference type="SAM" id="Coils"/>
    </source>
</evidence>
<dbReference type="InterPro" id="IPR001610">
    <property type="entry name" value="PAC"/>
</dbReference>
<keyword evidence="6" id="KW-0418">Kinase</keyword>
<keyword evidence="4" id="KW-0808">Transferase</keyword>
<comment type="catalytic activity">
    <reaction evidence="1">
        <text>ATP + protein L-histidine = ADP + protein N-phospho-L-histidine.</text>
        <dbReference type="EC" id="2.7.13.3"/>
    </reaction>
</comment>
<dbReference type="CDD" id="cd00082">
    <property type="entry name" value="HisKA"/>
    <property type="match status" value="1"/>
</dbReference>
<feature type="coiled-coil region" evidence="10">
    <location>
        <begin position="527"/>
        <end position="554"/>
    </location>
</feature>
<dbReference type="PROSITE" id="PS50113">
    <property type="entry name" value="PAC"/>
    <property type="match status" value="1"/>
</dbReference>
<dbReference type="SMART" id="SM00448">
    <property type="entry name" value="REC"/>
    <property type="match status" value="1"/>
</dbReference>
<evidence type="ECO:0000313" key="15">
    <source>
        <dbReference type="EMBL" id="QWV99678.1"/>
    </source>
</evidence>
<dbReference type="Proteomes" id="UP000683493">
    <property type="component" value="Chromosome"/>
</dbReference>
<evidence type="ECO:0000256" key="8">
    <source>
        <dbReference type="ARBA" id="ARBA00023012"/>
    </source>
</evidence>
<dbReference type="Pfam" id="PF00072">
    <property type="entry name" value="Response_reg"/>
    <property type="match status" value="1"/>
</dbReference>
<dbReference type="InterPro" id="IPR005467">
    <property type="entry name" value="His_kinase_dom"/>
</dbReference>
<keyword evidence="7" id="KW-0067">ATP-binding</keyword>
<evidence type="ECO:0000259" key="14">
    <source>
        <dbReference type="PROSITE" id="PS50113"/>
    </source>
</evidence>
<dbReference type="PROSITE" id="PS50109">
    <property type="entry name" value="HIS_KIN"/>
    <property type="match status" value="1"/>
</dbReference>
<evidence type="ECO:0000256" key="1">
    <source>
        <dbReference type="ARBA" id="ARBA00000085"/>
    </source>
</evidence>
<dbReference type="InterPro" id="IPR003594">
    <property type="entry name" value="HATPase_dom"/>
</dbReference>
<dbReference type="SMART" id="SM00091">
    <property type="entry name" value="PAS"/>
    <property type="match status" value="3"/>
</dbReference>
<dbReference type="Pfam" id="PF02518">
    <property type="entry name" value="HATPase_c"/>
    <property type="match status" value="1"/>
</dbReference>
<accession>A0ABX8JN11</accession>
<keyword evidence="8" id="KW-0902">Two-component regulatory system</keyword>
<feature type="domain" description="PAS" evidence="13">
    <location>
        <begin position="136"/>
        <end position="206"/>
    </location>
</feature>
<gene>
    <name evidence="15" type="ORF">KP005_03715</name>
</gene>
<evidence type="ECO:0000259" key="13">
    <source>
        <dbReference type="PROSITE" id="PS50112"/>
    </source>
</evidence>
<evidence type="ECO:0000256" key="9">
    <source>
        <dbReference type="PROSITE-ProRule" id="PRU00169"/>
    </source>
</evidence>
<dbReference type="Pfam" id="PF13188">
    <property type="entry name" value="PAS_8"/>
    <property type="match status" value="1"/>
</dbReference>